<proteinExistence type="predicted"/>
<gene>
    <name evidence="1" type="ORF">MNBD_PLANCTO03-534</name>
</gene>
<protein>
    <submittedName>
        <fullName evidence="1">Uncharacterized protein</fullName>
    </submittedName>
</protein>
<accession>A0A3B1DR94</accession>
<sequence>SGGVRWSGVEEVVAAYRVRPGSLSKNPRLMLETLGRVMDRATGARAALATGLRDAAIFYATMAALTERSAEFVSAKAMLRSVLEHPAAFTPAELGRAGYWALVMGFGVAPHRLGSTVEKWQPQMTAWWASVAGASKVDEAVEALALQAVSAEAVAGAMLDRVPEGSPVVLAGAMGQNGRTVSRIARTRGVALDLRDDRLPRSGLERLMDARSTVLVAPLADEAILTKLPRGVRVVRWSEVRAGLAEALLEKLRESSGRRAIGA</sequence>
<organism evidence="1">
    <name type="scientific">hydrothermal vent metagenome</name>
    <dbReference type="NCBI Taxonomy" id="652676"/>
    <lineage>
        <taxon>unclassified sequences</taxon>
        <taxon>metagenomes</taxon>
        <taxon>ecological metagenomes</taxon>
    </lineage>
</organism>
<name>A0A3B1DR94_9ZZZZ</name>
<evidence type="ECO:0000313" key="1">
    <source>
        <dbReference type="EMBL" id="VAX37570.1"/>
    </source>
</evidence>
<dbReference type="EMBL" id="UOGK01000104">
    <property type="protein sequence ID" value="VAX37570.1"/>
    <property type="molecule type" value="Genomic_DNA"/>
</dbReference>
<feature type="non-terminal residue" evidence="1">
    <location>
        <position position="1"/>
    </location>
</feature>
<reference evidence="1" key="1">
    <citation type="submission" date="2018-06" db="EMBL/GenBank/DDBJ databases">
        <authorList>
            <person name="Zhirakovskaya E."/>
        </authorList>
    </citation>
    <scope>NUCLEOTIDE SEQUENCE</scope>
</reference>
<dbReference type="AlphaFoldDB" id="A0A3B1DR94"/>